<dbReference type="PANTHER" id="PTHR10871">
    <property type="entry name" value="30S RIBOSOMAL PROTEIN S13/40S RIBOSOMAL PROTEIN S18"/>
    <property type="match status" value="1"/>
</dbReference>
<evidence type="ECO:0000256" key="6">
    <source>
        <dbReference type="RuleBase" id="RU003830"/>
    </source>
</evidence>
<reference evidence="8" key="1">
    <citation type="journal article" date="2017" name="Nature">
        <title>Metagenomic exploration of ASGARD archaea illuminates the origin of cellular complexity in eukaryotes.</title>
        <authorList>
            <person name="Zaremba-Niedzwiedzka K."/>
            <person name="Caceres E.F."/>
            <person name="Saw J.H.W."/>
            <person name="Backstrom D."/>
            <person name="Juzokaite L."/>
            <person name="Vancaester E."/>
            <person name="Seitz K.W."/>
            <person name="Anantharaman K."/>
            <person name="Starnawski P."/>
            <person name="Kjeldsen K.U."/>
            <person name="Stott M.B."/>
            <person name="Nunoura T."/>
            <person name="Banfield J.F."/>
            <person name="Schramm A."/>
            <person name="Baker B.J."/>
            <person name="Spang A."/>
            <person name="Ettema T.J.G."/>
        </authorList>
    </citation>
    <scope>NUCLEOTIDE SEQUENCE</scope>
    <source>
        <strain evidence="8">TIV_2</strain>
    </source>
</reference>
<accession>A0A1L2JMB3</accession>
<dbReference type="Gene3D" id="4.10.910.10">
    <property type="entry name" value="30s ribosomal protein s13, domain 2"/>
    <property type="match status" value="1"/>
</dbReference>
<keyword evidence="2 5" id="KW-0689">Ribosomal protein</keyword>
<proteinExistence type="inferred from homology"/>
<dbReference type="PROSITE" id="PS00646">
    <property type="entry name" value="RIBOSOMAL_S13_1"/>
    <property type="match status" value="1"/>
</dbReference>
<comment type="similarity">
    <text evidence="1 5 6">Belongs to the universal ribosomal protein uS13 family.</text>
</comment>
<keyword evidence="5" id="KW-0694">RNA-binding</keyword>
<dbReference type="InterPro" id="IPR027437">
    <property type="entry name" value="Rbsml_uS13_C"/>
</dbReference>
<evidence type="ECO:0000256" key="1">
    <source>
        <dbReference type="ARBA" id="ARBA00008080"/>
    </source>
</evidence>
<keyword evidence="5" id="KW-0699">rRNA-binding</keyword>
<dbReference type="GO" id="GO:0005829">
    <property type="term" value="C:cytosol"/>
    <property type="evidence" value="ECO:0007669"/>
    <property type="project" value="TreeGrafter"/>
</dbReference>
<name>A0A1L2JMB3_9CREN</name>
<comment type="subunit">
    <text evidence="4 5">Part of the 30S ribosomal subunit. Forms a loose heterodimer with protein S19. Forms two bridges to the 50S subunit in the 70S ribosome.</text>
</comment>
<dbReference type="InterPro" id="IPR018269">
    <property type="entry name" value="Ribosomal_uS13_CS"/>
</dbReference>
<dbReference type="GO" id="GO:0019843">
    <property type="term" value="F:rRNA binding"/>
    <property type="evidence" value="ECO:0007669"/>
    <property type="project" value="UniProtKB-UniRule"/>
</dbReference>
<dbReference type="Gene3D" id="1.10.8.50">
    <property type="match status" value="1"/>
</dbReference>
<dbReference type="AlphaFoldDB" id="A0A1L2JMB3"/>
<protein>
    <recommendedName>
        <fullName evidence="5">Small ribosomal subunit protein uS13</fullName>
    </recommendedName>
</protein>
<dbReference type="InterPro" id="IPR001892">
    <property type="entry name" value="Ribosomal_uS13"/>
</dbReference>
<dbReference type="GO" id="GO:0003735">
    <property type="term" value="F:structural constituent of ribosome"/>
    <property type="evidence" value="ECO:0007669"/>
    <property type="project" value="InterPro"/>
</dbReference>
<evidence type="ECO:0000256" key="7">
    <source>
        <dbReference type="SAM" id="MobiDB-lite"/>
    </source>
</evidence>
<dbReference type="PANTHER" id="PTHR10871:SF3">
    <property type="entry name" value="SMALL RIBOSOMAL SUBUNIT PROTEIN US13"/>
    <property type="match status" value="1"/>
</dbReference>
<evidence type="ECO:0000256" key="3">
    <source>
        <dbReference type="ARBA" id="ARBA00023274"/>
    </source>
</evidence>
<dbReference type="Pfam" id="PF00416">
    <property type="entry name" value="Ribosomal_S13"/>
    <property type="match status" value="1"/>
</dbReference>
<dbReference type="PROSITE" id="PS50159">
    <property type="entry name" value="RIBOSOMAL_S13_2"/>
    <property type="match status" value="1"/>
</dbReference>
<dbReference type="InterPro" id="IPR010979">
    <property type="entry name" value="Ribosomal_uS13-like_H2TH"/>
</dbReference>
<comment type="function">
    <text evidence="5">Located at the top of the head of the 30S subunit, it contacts several helices of the 16S rRNA. In the 70S ribosome it contacts the 23S rRNA (bridge B1a) and protein L5 of the 50S subunit (bridge B1b), connecting the 2 subunits; these bridges are implicated in subunit movement.</text>
</comment>
<dbReference type="PIRSF" id="PIRSF002134">
    <property type="entry name" value="Ribosomal_S13"/>
    <property type="match status" value="1"/>
</dbReference>
<dbReference type="SUPFAM" id="SSF46946">
    <property type="entry name" value="S13-like H2TH domain"/>
    <property type="match status" value="1"/>
</dbReference>
<feature type="region of interest" description="Disordered" evidence="7">
    <location>
        <begin position="130"/>
        <end position="150"/>
    </location>
</feature>
<dbReference type="FunFam" id="4.10.910.10:FF:000002">
    <property type="entry name" value="40S ribosomal protein S18"/>
    <property type="match status" value="1"/>
</dbReference>
<dbReference type="GO" id="GO:0015935">
    <property type="term" value="C:small ribosomal subunit"/>
    <property type="evidence" value="ECO:0007669"/>
    <property type="project" value="TreeGrafter"/>
</dbReference>
<dbReference type="FunFam" id="1.10.8.50:FF:000001">
    <property type="entry name" value="30S ribosomal protein S13"/>
    <property type="match status" value="1"/>
</dbReference>
<organism evidence="8">
    <name type="scientific">uncultured korarchaeote</name>
    <dbReference type="NCBI Taxonomy" id="161241"/>
    <lineage>
        <taxon>Archaea</taxon>
        <taxon>Thermoproteota</taxon>
        <taxon>environmental samples</taxon>
    </lineage>
</organism>
<dbReference type="EMBL" id="KX765017">
    <property type="protein sequence ID" value="AOZ56104.1"/>
    <property type="molecule type" value="Genomic_DNA"/>
</dbReference>
<evidence type="ECO:0000313" key="8">
    <source>
        <dbReference type="EMBL" id="AOZ56104.1"/>
    </source>
</evidence>
<keyword evidence="3 5" id="KW-0687">Ribonucleoprotein</keyword>
<gene>
    <name evidence="5" type="primary">rps13</name>
</gene>
<dbReference type="HAMAP" id="MF_01315">
    <property type="entry name" value="Ribosomal_uS13"/>
    <property type="match status" value="1"/>
</dbReference>
<sequence>MEQREILKRLRLAGTTLEGDKPVEVALTYVKGISHTLASAIADKAGIDRWTLLGTLSEEELAKLEEVIKDPAKFGIPWWLLNRQRDPVNGQSKLLIGDELDFTMKQDINKMKKMKSWKGIRHSLGLKVRGQRTKTTGRAGRTVGYQRKRR</sequence>
<evidence type="ECO:0000256" key="4">
    <source>
        <dbReference type="ARBA" id="ARBA00063089"/>
    </source>
</evidence>
<evidence type="ECO:0000256" key="5">
    <source>
        <dbReference type="HAMAP-Rule" id="MF_01315"/>
    </source>
</evidence>
<evidence type="ECO:0000256" key="2">
    <source>
        <dbReference type="ARBA" id="ARBA00022980"/>
    </source>
</evidence>
<dbReference type="NCBIfam" id="NF003140">
    <property type="entry name" value="PRK04053.1"/>
    <property type="match status" value="1"/>
</dbReference>
<dbReference type="GO" id="GO:0006412">
    <property type="term" value="P:translation"/>
    <property type="evidence" value="ECO:0007669"/>
    <property type="project" value="UniProtKB-UniRule"/>
</dbReference>